<evidence type="ECO:0000313" key="2">
    <source>
        <dbReference type="EMBL" id="EFE69453.2"/>
    </source>
</evidence>
<dbReference type="InterPro" id="IPR002035">
    <property type="entry name" value="VWF_A"/>
</dbReference>
<organism evidence="2 3">
    <name type="scientific">Streptomyces viridosporus (strain ATCC 14672 / DSM 40746 / JCM 4963 / KCTC 9882 / NRRL B-12104 / FH 1290)</name>
    <name type="common">Streptomyces ghanaensis</name>
    <dbReference type="NCBI Taxonomy" id="566461"/>
    <lineage>
        <taxon>Bacteria</taxon>
        <taxon>Bacillati</taxon>
        <taxon>Actinomycetota</taxon>
        <taxon>Actinomycetes</taxon>
        <taxon>Kitasatosporales</taxon>
        <taxon>Streptomycetaceae</taxon>
        <taxon>Streptomyces</taxon>
    </lineage>
</organism>
<dbReference type="SMART" id="SM00327">
    <property type="entry name" value="VWA"/>
    <property type="match status" value="1"/>
</dbReference>
<dbReference type="InterPro" id="IPR041176">
    <property type="entry name" value="VWA_3_C"/>
</dbReference>
<accession>D6A299</accession>
<proteinExistence type="predicted"/>
<dbReference type="eggNOG" id="COG2304">
    <property type="taxonomic scope" value="Bacteria"/>
</dbReference>
<evidence type="ECO:0000313" key="3">
    <source>
        <dbReference type="Proteomes" id="UP000003824"/>
    </source>
</evidence>
<sequence>MRGSEAGMANFSKSNVPQFSVDVYQNEYLPEGAGEVNAIVTVTATGGGTIGSAVAAPHLYSPGRGPSAAVVLMVDCSGSMDYPPTKMRNARDATAAAIDALRDGVHFAVVGGTHVAKEVYPGAGRLAVADATTRDQAKQALRRLSAGGGTAIGTWLRLADRLLASADVAIRHGILLTDGRNEHESPEDLRAALDACAGRFTCDARGVGTDWEVKEVTAVASALLGTADIVADPAGLAADFTRMMETAMGKEVADVSLRLWSPVGSTVRFVKQVAPTVEELTDRRTEAGPRAGDYPLGSWGDESRDYHVCVEVPPAQLGQEMLAARISLVIPQPDGGAQSLGAQGLVRAVWTDDLAASTSINPQVAHYTGQAELAEVIQEGLDLRKAGDVGGATAKLGRAVQLASVSGNADTAKLLAKVVDVVDAATGTVRLKAKVEEADEMTLETRSTKTVRVKK</sequence>
<feature type="domain" description="VWFA" evidence="1">
    <location>
        <begin position="69"/>
        <end position="252"/>
    </location>
</feature>
<dbReference type="AlphaFoldDB" id="D6A299"/>
<dbReference type="InterPro" id="IPR036465">
    <property type="entry name" value="vWFA_dom_sf"/>
</dbReference>
<dbReference type="Pfam" id="PF13768">
    <property type="entry name" value="VWA_3"/>
    <property type="match status" value="1"/>
</dbReference>
<dbReference type="Pfam" id="PF18571">
    <property type="entry name" value="VWA_3_C"/>
    <property type="match status" value="1"/>
</dbReference>
<dbReference type="EMBL" id="DS999641">
    <property type="protein sequence ID" value="EFE69453.2"/>
    <property type="molecule type" value="Genomic_DNA"/>
</dbReference>
<dbReference type="Gene3D" id="1.20.120.1690">
    <property type="match status" value="1"/>
</dbReference>
<reference evidence="3" key="1">
    <citation type="submission" date="2008-12" db="EMBL/GenBank/DDBJ databases">
        <title>Annotation of Streptomyces ghanaensis ATCC 14672.</title>
        <authorList>
            <consortium name="The Broad Institute Genome Sequencing Platform"/>
            <consortium name="Broad Institute Microbial Sequencing Center"/>
            <person name="Fischbach M."/>
            <person name="Ward D."/>
            <person name="Young S."/>
            <person name="Kodira C.D."/>
            <person name="Zeng Q."/>
            <person name="Koehrsen M."/>
            <person name="Godfrey P."/>
            <person name="Alvarado L."/>
            <person name="Berlin A.M."/>
            <person name="Borenstein D."/>
            <person name="Chen Z."/>
            <person name="Engels R."/>
            <person name="Freedman E."/>
            <person name="Gellesch M."/>
            <person name="Goldberg J."/>
            <person name="Griggs A."/>
            <person name="Gujja S."/>
            <person name="Heiman D.I."/>
            <person name="Hepburn T.A."/>
            <person name="Howarth C."/>
            <person name="Jen D."/>
            <person name="Larson L."/>
            <person name="Lewis B."/>
            <person name="Mehta T."/>
            <person name="Park D."/>
            <person name="Pearson M."/>
            <person name="Roberts A."/>
            <person name="Saif S."/>
            <person name="Shea T.D."/>
            <person name="Shenoy N."/>
            <person name="Sisk P."/>
            <person name="Stolte C."/>
            <person name="Sykes S.N."/>
            <person name="Walk T."/>
            <person name="White J."/>
            <person name="Yandava C."/>
            <person name="Straight P."/>
            <person name="Clardy J."/>
            <person name="Hung D."/>
            <person name="Kolter R."/>
            <person name="Mekalanos J."/>
            <person name="Walker S."/>
            <person name="Walsh C.T."/>
            <person name="Wieland B.L.C."/>
            <person name="Ilzarbe M."/>
            <person name="Galagan J."/>
            <person name="Nusbaum C."/>
            <person name="Birren B."/>
        </authorList>
    </citation>
    <scope>NUCLEOTIDE SEQUENCE [LARGE SCALE GENOMIC DNA]</scope>
    <source>
        <strain evidence="3">ATCC 14672 / DSM 40746 / JCM 4963 / KCTC 9882 / NRRL B-12104 / FH 1290</strain>
    </source>
</reference>
<dbReference type="Gene3D" id="2.60.40.3670">
    <property type="match status" value="1"/>
</dbReference>
<dbReference type="SUPFAM" id="SSF53300">
    <property type="entry name" value="vWA-like"/>
    <property type="match status" value="1"/>
</dbReference>
<dbReference type="PROSITE" id="PS50234">
    <property type="entry name" value="VWFA"/>
    <property type="match status" value="1"/>
</dbReference>
<protein>
    <recommendedName>
        <fullName evidence="1">VWFA domain-containing protein</fullName>
    </recommendedName>
</protein>
<dbReference type="Gene3D" id="3.40.50.410">
    <property type="entry name" value="von Willebrand factor, type A domain"/>
    <property type="match status" value="1"/>
</dbReference>
<dbReference type="CDD" id="cd00198">
    <property type="entry name" value="vWFA"/>
    <property type="match status" value="1"/>
</dbReference>
<dbReference type="Proteomes" id="UP000003824">
    <property type="component" value="Unassembled WGS sequence"/>
</dbReference>
<evidence type="ECO:0000259" key="1">
    <source>
        <dbReference type="PROSITE" id="PS50234"/>
    </source>
</evidence>
<name>D6A299_STRV1</name>
<gene>
    <name evidence="2" type="ORF">SSFG_04695</name>
</gene>